<dbReference type="Pfam" id="PF20431">
    <property type="entry name" value="E_motif"/>
    <property type="match status" value="1"/>
</dbReference>
<dbReference type="InterPro" id="IPR032867">
    <property type="entry name" value="DYW_dom"/>
</dbReference>
<dbReference type="Pfam" id="PF01535">
    <property type="entry name" value="PPR"/>
    <property type="match status" value="2"/>
</dbReference>
<proteinExistence type="inferred from homology"/>
<dbReference type="Pfam" id="PF13041">
    <property type="entry name" value="PPR_2"/>
    <property type="match status" value="2"/>
</dbReference>
<evidence type="ECO:0000313" key="6">
    <source>
        <dbReference type="Proteomes" id="UP000594263"/>
    </source>
</evidence>
<dbReference type="InterPro" id="IPR046848">
    <property type="entry name" value="E_motif"/>
</dbReference>
<dbReference type="NCBIfam" id="TIGR00756">
    <property type="entry name" value="PPR"/>
    <property type="match status" value="2"/>
</dbReference>
<feature type="domain" description="DYW" evidence="4">
    <location>
        <begin position="517"/>
        <end position="604"/>
    </location>
</feature>
<dbReference type="FunFam" id="1.25.40.10:FF:000343">
    <property type="entry name" value="Pentatricopeptide repeat-containing protein At3g58590"/>
    <property type="match status" value="1"/>
</dbReference>
<dbReference type="Proteomes" id="UP000594263">
    <property type="component" value="Unplaced"/>
</dbReference>
<dbReference type="PROSITE" id="PS51375">
    <property type="entry name" value="PPR"/>
    <property type="match status" value="1"/>
</dbReference>
<comment type="similarity">
    <text evidence="1">Belongs to the PPR family. PCMP-H subfamily.</text>
</comment>
<reference evidence="5" key="1">
    <citation type="submission" date="2021-01" db="UniProtKB">
        <authorList>
            <consortium name="EnsemblPlants"/>
        </authorList>
    </citation>
    <scope>IDENTIFICATION</scope>
</reference>
<dbReference type="EnsemblPlants" id="Kaladp0076s0274.1.v1.1">
    <property type="protein sequence ID" value="Kaladp0076s0274.1.v1.1.CDS.1"/>
    <property type="gene ID" value="Kaladp0076s0274.v1.1"/>
</dbReference>
<dbReference type="InterPro" id="IPR002885">
    <property type="entry name" value="PPR_rpt"/>
</dbReference>
<dbReference type="Pfam" id="PF14432">
    <property type="entry name" value="DYW_deaminase"/>
    <property type="match status" value="1"/>
</dbReference>
<organism evidence="5 6">
    <name type="scientific">Kalanchoe fedtschenkoi</name>
    <name type="common">Lavender scallops</name>
    <name type="synonym">South American air plant</name>
    <dbReference type="NCBI Taxonomy" id="63787"/>
    <lineage>
        <taxon>Eukaryota</taxon>
        <taxon>Viridiplantae</taxon>
        <taxon>Streptophyta</taxon>
        <taxon>Embryophyta</taxon>
        <taxon>Tracheophyta</taxon>
        <taxon>Spermatophyta</taxon>
        <taxon>Magnoliopsida</taxon>
        <taxon>eudicotyledons</taxon>
        <taxon>Gunneridae</taxon>
        <taxon>Pentapetalae</taxon>
        <taxon>Saxifragales</taxon>
        <taxon>Crassulaceae</taxon>
        <taxon>Kalanchoe</taxon>
    </lineage>
</organism>
<dbReference type="PANTHER" id="PTHR47926">
    <property type="entry name" value="PENTATRICOPEPTIDE REPEAT-CONTAINING PROTEIN"/>
    <property type="match status" value="1"/>
</dbReference>
<name>A0A7N0UQ06_KALFE</name>
<dbReference type="Gene3D" id="1.25.40.10">
    <property type="entry name" value="Tetratricopeptide repeat domain"/>
    <property type="match status" value="3"/>
</dbReference>
<keyword evidence="6" id="KW-1185">Reference proteome</keyword>
<feature type="repeat" description="PPR" evidence="3">
    <location>
        <begin position="90"/>
        <end position="125"/>
    </location>
</feature>
<dbReference type="InterPro" id="IPR046960">
    <property type="entry name" value="PPR_At4g14850-like_plant"/>
</dbReference>
<dbReference type="Gramene" id="Kaladp0076s0274.1.v1.1">
    <property type="protein sequence ID" value="Kaladp0076s0274.1.v1.1.CDS.1"/>
    <property type="gene ID" value="Kaladp0076s0274.v1.1"/>
</dbReference>
<evidence type="ECO:0000256" key="3">
    <source>
        <dbReference type="PROSITE-ProRule" id="PRU00708"/>
    </source>
</evidence>
<dbReference type="GO" id="GO:0003723">
    <property type="term" value="F:RNA binding"/>
    <property type="evidence" value="ECO:0007669"/>
    <property type="project" value="InterPro"/>
</dbReference>
<dbReference type="FunFam" id="1.25.40.10:FF:000090">
    <property type="entry name" value="Pentatricopeptide repeat-containing protein, chloroplastic"/>
    <property type="match status" value="1"/>
</dbReference>
<evidence type="ECO:0000256" key="2">
    <source>
        <dbReference type="ARBA" id="ARBA00022737"/>
    </source>
</evidence>
<dbReference type="GO" id="GO:0008270">
    <property type="term" value="F:zinc ion binding"/>
    <property type="evidence" value="ECO:0007669"/>
    <property type="project" value="InterPro"/>
</dbReference>
<protein>
    <recommendedName>
        <fullName evidence="4">DYW domain-containing protein</fullName>
    </recommendedName>
</protein>
<dbReference type="AlphaFoldDB" id="A0A7N0UQ06"/>
<evidence type="ECO:0000313" key="5">
    <source>
        <dbReference type="EnsemblPlants" id="Kaladp0076s0274.1.v1.1.CDS.1"/>
    </source>
</evidence>
<accession>A0A7N0UQ06</accession>
<dbReference type="PANTHER" id="PTHR47926:SF368">
    <property type="entry name" value="TETRATRICOPEPTIDE REPEAT-LIKE SUPERFAMILY PROTEIN"/>
    <property type="match status" value="1"/>
</dbReference>
<sequence length="604" mass="67096">MRLLNPLLQCISETRHLLQTKISHFHSKSQLDHHLRNSTHPDSTAWAHCALFKTGFIHDPYSANHLQNSYIRTAQLSLARNVFDEMREPNLVSWTSLITGYVKAGRPRTGLGVYGMMLRETSIVPNSFTLSIVISACSADADVGNGKRVHGQVEIFGLQKEDVVCCALVDMYVKCNDVGSGRRVFDSMSCRSVVAWAAMISGYGQNGQGHVALNLFREFSWFGSETPNHYMLATVVNACASLGRLVSGKVCHGVAVRCGYDFNVVVANALLDMYAKCGSIRCSEKVFRRIENPSVFSYTSIIVGSAKYGYGLALELFKEMLEKKITPNAVTYVGVLHACSHSGLANEGLRYLTSMRQEHGIVPDSRHQNCVVDMLGRIGRLDEAYELAQSSQANMDQGALLWGTLLSASRLHKRVDIAVEASKWLIASKQQVAAAYVTMSNAYAVTGNWDNAGKLRSQMKHNGVSKEPGCSWVEIKDSVYIFYAGNLSSCPRRDEVLNLLSELETKLKQKGYSISSNNHMLVDIEEETTQEMLGLHSERLALAFAFISIPRGVTIRVMKNLRMCTDCHVVFKMISEVVGRDIVVRDVNRFHHFSNGSCTCGDFW</sequence>
<keyword evidence="2" id="KW-0677">Repeat</keyword>
<dbReference type="InterPro" id="IPR011990">
    <property type="entry name" value="TPR-like_helical_dom_sf"/>
</dbReference>
<dbReference type="GO" id="GO:0009451">
    <property type="term" value="P:RNA modification"/>
    <property type="evidence" value="ECO:0007669"/>
    <property type="project" value="InterPro"/>
</dbReference>
<evidence type="ECO:0000256" key="1">
    <source>
        <dbReference type="ARBA" id="ARBA00006643"/>
    </source>
</evidence>
<evidence type="ECO:0000259" key="4">
    <source>
        <dbReference type="Pfam" id="PF14432"/>
    </source>
</evidence>
<dbReference type="OMA" id="HLINCYV"/>